<dbReference type="AlphaFoldDB" id="G0MPP9"/>
<keyword evidence="3" id="KW-0732">Signal</keyword>
<dbReference type="GO" id="GO:0030968">
    <property type="term" value="P:endoplasmic reticulum unfolded protein response"/>
    <property type="evidence" value="ECO:0007669"/>
    <property type="project" value="InterPro"/>
</dbReference>
<feature type="signal peptide" evidence="3">
    <location>
        <begin position="1"/>
        <end position="17"/>
    </location>
</feature>
<keyword evidence="5" id="KW-1185">Reference proteome</keyword>
<proteinExistence type="predicted"/>
<dbReference type="GO" id="GO:0005788">
    <property type="term" value="C:endoplasmic reticulum lumen"/>
    <property type="evidence" value="ECO:0007669"/>
    <property type="project" value="TreeGrafter"/>
</dbReference>
<protein>
    <submittedName>
        <fullName evidence="4">Uncharacterized protein</fullName>
    </submittedName>
</protein>
<dbReference type="eggNOG" id="KOG3394">
    <property type="taxonomic scope" value="Eukaryota"/>
</dbReference>
<organism evidence="5">
    <name type="scientific">Caenorhabditis brenneri</name>
    <name type="common">Nematode worm</name>
    <dbReference type="NCBI Taxonomy" id="135651"/>
    <lineage>
        <taxon>Eukaryota</taxon>
        <taxon>Metazoa</taxon>
        <taxon>Ecdysozoa</taxon>
        <taxon>Nematoda</taxon>
        <taxon>Chromadorea</taxon>
        <taxon>Rhabditida</taxon>
        <taxon>Rhabditina</taxon>
        <taxon>Rhabditomorpha</taxon>
        <taxon>Rhabditoidea</taxon>
        <taxon>Rhabditidae</taxon>
        <taxon>Peloderinae</taxon>
        <taxon>Caenorhabditis</taxon>
    </lineage>
</organism>
<keyword evidence="2" id="KW-1133">Transmembrane helix</keyword>
<dbReference type="OMA" id="PCQYLMI"/>
<dbReference type="PANTHER" id="PTHR15414:SF5">
    <property type="entry name" value="PROTEIN OS-9"/>
    <property type="match status" value="1"/>
</dbReference>
<gene>
    <name evidence="4" type="ORF">CAEBREN_08999</name>
</gene>
<dbReference type="GO" id="GO:0030970">
    <property type="term" value="P:retrograde protein transport, ER to cytosol"/>
    <property type="evidence" value="ECO:0007669"/>
    <property type="project" value="TreeGrafter"/>
</dbReference>
<evidence type="ECO:0000256" key="3">
    <source>
        <dbReference type="SAM" id="SignalP"/>
    </source>
</evidence>
<accession>G0MPP9</accession>
<dbReference type="FunCoup" id="G0MPP9">
    <property type="interactions" value="1042"/>
</dbReference>
<sequence>MIVLYFLILLFFPLLSSTTTTAGLFDLAEYRRVSYDATIGENFLWFAPELDIREVTPDNIDAFEKQITDKIPDESFPNYVFVTSKGGQRFACSIPEVEELKYECDSQLSTNEAYISSLVEVVPCQYLMIVKVGSLCSYPEFLPVTLANTKKIGCHPHLTKEEVREILERQLEEKRQEEQLLNKMATAKQAFRRAIERFNAMTKSARTMNIADYVKKTNAEMNYRASYFNLLIASLADYDTITDENRGHLWHYFNDPTWPKNEFPKDIIATAIQNGYVAEVQDNLRGKYVFEDAGGKLTEGLNEFLKTGQIDLETNLVITAKEIYEEIIMIIHDESMMKHNWLNWISLFFTEDLDRMENEFPETMESTMESIIEPSTEFFWPLGNLAFVLFFIELVLIVFYFRNEALLTIHDDVWQDMIELSKYGPKSELLDPKSWNYKAIYKPLQIVPFPENKPLKVGEKVFHYNVTMSEEKTKLYFTLEYLRLLAPVYKLLSIEWFLDKNRQYFHTRPPTDDFLVDGESDDYKFHYNLARDMAMFSRMLTFSTQLRIQDFEEWRDGERARPRSVESVRKIIKNNPVDVPIKLFDVCLFSILCTYLFYFQLSEIILQNEVGPLVVALARERIWKRRVERYRMNYWTKDYKLRKQAKSMQGMMMDMLSIKDDTVSFATLGGNTESKKKDKFDRKFDDYLMEKLSKFTNIEDIDFDAIKKTFESIIDEGSLEFDDIEQVFDLLEKAGLTKNSEVKFKIFEEDRIEMVKDQMMTEYTNNLFMEEEDRNKMKNSEKAYMKKVITEIQKKLEEDGE</sequence>
<evidence type="ECO:0000313" key="5">
    <source>
        <dbReference type="Proteomes" id="UP000008068"/>
    </source>
</evidence>
<dbReference type="InterPro" id="IPR045149">
    <property type="entry name" value="OS-9-like"/>
</dbReference>
<feature type="coiled-coil region" evidence="1">
    <location>
        <begin position="157"/>
        <end position="187"/>
    </location>
</feature>
<evidence type="ECO:0000256" key="2">
    <source>
        <dbReference type="SAM" id="Phobius"/>
    </source>
</evidence>
<dbReference type="STRING" id="135651.G0MPP9"/>
<dbReference type="PANTHER" id="PTHR15414">
    <property type="entry name" value="OS-9-RELATED"/>
    <property type="match status" value="1"/>
</dbReference>
<name>G0MPP9_CAEBE</name>
<feature type="chain" id="PRO_5003404414" evidence="3">
    <location>
        <begin position="18"/>
        <end position="801"/>
    </location>
</feature>
<dbReference type="OrthoDB" id="448954at2759"/>
<dbReference type="Proteomes" id="UP000008068">
    <property type="component" value="Unassembled WGS sequence"/>
</dbReference>
<dbReference type="EMBL" id="GL379805">
    <property type="protein sequence ID" value="EGT39803.1"/>
    <property type="molecule type" value="Genomic_DNA"/>
</dbReference>
<feature type="transmembrane region" description="Helical" evidence="2">
    <location>
        <begin position="579"/>
        <end position="598"/>
    </location>
</feature>
<keyword evidence="1" id="KW-0175">Coiled coil</keyword>
<keyword evidence="2" id="KW-0812">Transmembrane</keyword>
<feature type="transmembrane region" description="Helical" evidence="2">
    <location>
        <begin position="378"/>
        <end position="401"/>
    </location>
</feature>
<keyword evidence="2" id="KW-0472">Membrane</keyword>
<evidence type="ECO:0000313" key="4">
    <source>
        <dbReference type="EMBL" id="EGT39803.1"/>
    </source>
</evidence>
<reference evidence="5" key="1">
    <citation type="submission" date="2011-07" db="EMBL/GenBank/DDBJ databases">
        <authorList>
            <consortium name="Caenorhabditis brenneri Sequencing and Analysis Consortium"/>
            <person name="Wilson R.K."/>
        </authorList>
    </citation>
    <scope>NUCLEOTIDE SEQUENCE [LARGE SCALE GENOMIC DNA]</scope>
    <source>
        <strain evidence="5">PB2801</strain>
    </source>
</reference>
<evidence type="ECO:0000256" key="1">
    <source>
        <dbReference type="SAM" id="Coils"/>
    </source>
</evidence>
<dbReference type="HOGENOM" id="CLU_320602_0_0_1"/>
<dbReference type="InParanoid" id="G0MPP9"/>